<name>A0ABV8PM64_9FLAO</name>
<proteinExistence type="predicted"/>
<protein>
    <recommendedName>
        <fullName evidence="3">Lipoprotein</fullName>
    </recommendedName>
</protein>
<reference evidence="2" key="1">
    <citation type="journal article" date="2019" name="Int. J. Syst. Evol. Microbiol.">
        <title>The Global Catalogue of Microorganisms (GCM) 10K type strain sequencing project: providing services to taxonomists for standard genome sequencing and annotation.</title>
        <authorList>
            <consortium name="The Broad Institute Genomics Platform"/>
            <consortium name="The Broad Institute Genome Sequencing Center for Infectious Disease"/>
            <person name="Wu L."/>
            <person name="Ma J."/>
        </authorList>
    </citation>
    <scope>NUCLEOTIDE SEQUENCE [LARGE SCALE GENOMIC DNA]</scope>
    <source>
        <strain evidence="2">CGMCC 1.15774</strain>
    </source>
</reference>
<accession>A0ABV8PM64</accession>
<comment type="caution">
    <text evidence="1">The sequence shown here is derived from an EMBL/GenBank/DDBJ whole genome shotgun (WGS) entry which is preliminary data.</text>
</comment>
<evidence type="ECO:0008006" key="3">
    <source>
        <dbReference type="Google" id="ProtNLM"/>
    </source>
</evidence>
<dbReference type="PROSITE" id="PS51257">
    <property type="entry name" value="PROKAR_LIPOPROTEIN"/>
    <property type="match status" value="1"/>
</dbReference>
<dbReference type="Proteomes" id="UP001595841">
    <property type="component" value="Unassembled WGS sequence"/>
</dbReference>
<keyword evidence="2" id="KW-1185">Reference proteome</keyword>
<evidence type="ECO:0000313" key="1">
    <source>
        <dbReference type="EMBL" id="MFC4220017.1"/>
    </source>
</evidence>
<dbReference type="RefSeq" id="WP_379763352.1">
    <property type="nucleotide sequence ID" value="NZ_JBHSCL010000004.1"/>
</dbReference>
<dbReference type="EMBL" id="JBHSCL010000004">
    <property type="protein sequence ID" value="MFC4220017.1"/>
    <property type="molecule type" value="Genomic_DNA"/>
</dbReference>
<organism evidence="1 2">
    <name type="scientific">Flagellimonas marina</name>
    <dbReference type="NCBI Taxonomy" id="1775168"/>
    <lineage>
        <taxon>Bacteria</taxon>
        <taxon>Pseudomonadati</taxon>
        <taxon>Bacteroidota</taxon>
        <taxon>Flavobacteriia</taxon>
        <taxon>Flavobacteriales</taxon>
        <taxon>Flavobacteriaceae</taxon>
        <taxon>Flagellimonas</taxon>
    </lineage>
</organism>
<evidence type="ECO:0000313" key="2">
    <source>
        <dbReference type="Proteomes" id="UP001595841"/>
    </source>
</evidence>
<sequence length="152" mass="17459">MKKIVLLIIVISFSCKQQAKQLESGYSSQSQDCFIEKEVRECFVKILEEPNNIYPILSHMDSLALNEIQYRSNFPISFSKIKIKEAFFSLSKVEKKNMGKKLILSFEKVNCSMAKFHLTVLENDYGRVINGKITKKDNGELELRITGEADIN</sequence>
<gene>
    <name evidence="1" type="ORF">ACFOWS_07725</name>
</gene>